<reference evidence="1 2" key="1">
    <citation type="journal article" date="2007" name="PLoS Genet.">
        <title>Patterns and implications of gene gain and loss in the evolution of Prochlorococcus.</title>
        <authorList>
            <person name="Kettler G.C."/>
            <person name="Martiny A.C."/>
            <person name="Huang K."/>
            <person name="Zucker J."/>
            <person name="Coleman M.L."/>
            <person name="Rodrigue S."/>
            <person name="Chen F."/>
            <person name="Lapidus A."/>
            <person name="Ferriera S."/>
            <person name="Johnson J."/>
            <person name="Steglich C."/>
            <person name="Church G.M."/>
            <person name="Richardson P."/>
            <person name="Chisholm S.W."/>
        </authorList>
    </citation>
    <scope>NUCLEOTIDE SEQUENCE [LARGE SCALE GENOMIC DNA]</scope>
    <source>
        <strain evidence="1 2">MIT 9303</strain>
    </source>
</reference>
<protein>
    <submittedName>
        <fullName evidence="1">Uncharacterized protein</fullName>
    </submittedName>
</protein>
<evidence type="ECO:0000313" key="1">
    <source>
        <dbReference type="EMBL" id="ABM78605.1"/>
    </source>
</evidence>
<dbReference type="KEGG" id="pmf:P9303_18631"/>
<name>A2CAU5_PROM3</name>
<dbReference type="AlphaFoldDB" id="A2CAU5"/>
<sequence length="55" mass="6183">MSKSLTALIAMLTVMVEGIDYGFARGKKAAEIVCFCCDSHPFWMSLLESDPQRQR</sequence>
<dbReference type="Proteomes" id="UP000002274">
    <property type="component" value="Chromosome"/>
</dbReference>
<dbReference type="EMBL" id="CP000554">
    <property type="protein sequence ID" value="ABM78605.1"/>
    <property type="molecule type" value="Genomic_DNA"/>
</dbReference>
<dbReference type="HOGENOM" id="CLU_3028753_0_0_3"/>
<dbReference type="RefSeq" id="WP_011826490.1">
    <property type="nucleotide sequence ID" value="NC_008820.1"/>
</dbReference>
<organism evidence="1 2">
    <name type="scientific">Prochlorococcus marinus (strain MIT 9303)</name>
    <dbReference type="NCBI Taxonomy" id="59922"/>
    <lineage>
        <taxon>Bacteria</taxon>
        <taxon>Bacillati</taxon>
        <taxon>Cyanobacteriota</taxon>
        <taxon>Cyanophyceae</taxon>
        <taxon>Synechococcales</taxon>
        <taxon>Prochlorococcaceae</taxon>
        <taxon>Prochlorococcus</taxon>
    </lineage>
</organism>
<accession>A2CAU5</accession>
<gene>
    <name evidence="1" type="ordered locus">P9303_18631</name>
</gene>
<evidence type="ECO:0000313" key="2">
    <source>
        <dbReference type="Proteomes" id="UP000002274"/>
    </source>
</evidence>
<proteinExistence type="predicted"/>